<dbReference type="InterPro" id="IPR018060">
    <property type="entry name" value="HTH_AraC"/>
</dbReference>
<dbReference type="PROSITE" id="PS00041">
    <property type="entry name" value="HTH_ARAC_FAMILY_1"/>
    <property type="match status" value="1"/>
</dbReference>
<dbReference type="SMART" id="SM00342">
    <property type="entry name" value="HTH_ARAC"/>
    <property type="match status" value="1"/>
</dbReference>
<dbReference type="GO" id="GO:0003700">
    <property type="term" value="F:DNA-binding transcription factor activity"/>
    <property type="evidence" value="ECO:0007669"/>
    <property type="project" value="InterPro"/>
</dbReference>
<dbReference type="Pfam" id="PF01965">
    <property type="entry name" value="DJ-1_PfpI"/>
    <property type="match status" value="1"/>
</dbReference>
<dbReference type="Gene3D" id="1.10.10.60">
    <property type="entry name" value="Homeodomain-like"/>
    <property type="match status" value="2"/>
</dbReference>
<dbReference type="InterPro" id="IPR029062">
    <property type="entry name" value="Class_I_gatase-like"/>
</dbReference>
<evidence type="ECO:0000313" key="5">
    <source>
        <dbReference type="EMBL" id="TDR20363.1"/>
    </source>
</evidence>
<dbReference type="OrthoDB" id="9803764at2"/>
<dbReference type="Pfam" id="PF12833">
    <property type="entry name" value="HTH_18"/>
    <property type="match status" value="1"/>
</dbReference>
<dbReference type="InterPro" id="IPR052158">
    <property type="entry name" value="INH-QAR"/>
</dbReference>
<dbReference type="AlphaFoldDB" id="A0A4R6XSJ3"/>
<dbReference type="SUPFAM" id="SSF46689">
    <property type="entry name" value="Homeodomain-like"/>
    <property type="match status" value="2"/>
</dbReference>
<keyword evidence="3" id="KW-0804">Transcription</keyword>
<protein>
    <submittedName>
        <fullName evidence="5">AraC family transcriptional regulator with amidase-like domain</fullName>
    </submittedName>
</protein>
<dbReference type="PANTHER" id="PTHR43130">
    <property type="entry name" value="ARAC-FAMILY TRANSCRIPTIONAL REGULATOR"/>
    <property type="match status" value="1"/>
</dbReference>
<dbReference type="EMBL" id="SNZB01000003">
    <property type="protein sequence ID" value="TDR20363.1"/>
    <property type="molecule type" value="Genomic_DNA"/>
</dbReference>
<dbReference type="Gene3D" id="3.40.50.880">
    <property type="match status" value="1"/>
</dbReference>
<dbReference type="InterPro" id="IPR018062">
    <property type="entry name" value="HTH_AraC-typ_CS"/>
</dbReference>
<dbReference type="PROSITE" id="PS01124">
    <property type="entry name" value="HTH_ARAC_FAMILY_2"/>
    <property type="match status" value="1"/>
</dbReference>
<dbReference type="RefSeq" id="WP_099018218.1">
    <property type="nucleotide sequence ID" value="NZ_NIHB01000001.1"/>
</dbReference>
<evidence type="ECO:0000256" key="3">
    <source>
        <dbReference type="ARBA" id="ARBA00023163"/>
    </source>
</evidence>
<evidence type="ECO:0000256" key="1">
    <source>
        <dbReference type="ARBA" id="ARBA00023015"/>
    </source>
</evidence>
<dbReference type="PANTHER" id="PTHR43130:SF3">
    <property type="entry name" value="HTH-TYPE TRANSCRIPTIONAL REGULATOR RV1931C"/>
    <property type="match status" value="1"/>
</dbReference>
<comment type="caution">
    <text evidence="5">The sequence shown here is derived from an EMBL/GenBank/DDBJ whole genome shotgun (WGS) entry which is preliminary data.</text>
</comment>
<keyword evidence="2" id="KW-0238">DNA-binding</keyword>
<keyword evidence="6" id="KW-1185">Reference proteome</keyword>
<dbReference type="InterPro" id="IPR009057">
    <property type="entry name" value="Homeodomain-like_sf"/>
</dbReference>
<name>A0A4R6XSJ3_9GAMM</name>
<gene>
    <name evidence="5" type="ORF">C8D91_1335</name>
</gene>
<dbReference type="Proteomes" id="UP000295724">
    <property type="component" value="Unassembled WGS sequence"/>
</dbReference>
<evidence type="ECO:0000256" key="2">
    <source>
        <dbReference type="ARBA" id="ARBA00023125"/>
    </source>
</evidence>
<keyword evidence="1" id="KW-0805">Transcription regulation</keyword>
<sequence length="322" mass="36334">MHNPSSHNVAFVGYDQIQLLDIFGPLEAFKCANRVIKSTPYHTFIVSEYDTFVSESGVRVCSDHKFSEAMNIDTLVVTGGRGTRIPAIANRCISWINEQFESASRVISVCSGVFLLGNHPYLNGKEVVTHWSLADLLQKTFPHLDVNHNRLFIKQGKFHSSAGVLTGIDLALNLIEADHGVDVATYVAKHLITYLKRSGHQSQFSEPLKFQSTNNSHIDRINRWLIDHYSDPITVSQLAENVHISERHLNRVIQGHFNMSASKYIEHIKLEQSKVYLAKQNTAVDATASMVGYASSDAFRRSFKRKYGIAPHTYQLRFQGEM</sequence>
<dbReference type="GO" id="GO:0043565">
    <property type="term" value="F:sequence-specific DNA binding"/>
    <property type="evidence" value="ECO:0007669"/>
    <property type="project" value="InterPro"/>
</dbReference>
<dbReference type="SUPFAM" id="SSF52317">
    <property type="entry name" value="Class I glutamine amidotransferase-like"/>
    <property type="match status" value="1"/>
</dbReference>
<feature type="domain" description="HTH araC/xylS-type" evidence="4">
    <location>
        <begin position="219"/>
        <end position="317"/>
    </location>
</feature>
<evidence type="ECO:0000313" key="6">
    <source>
        <dbReference type="Proteomes" id="UP000295724"/>
    </source>
</evidence>
<organism evidence="5 6">
    <name type="scientific">Marinicella litoralis</name>
    <dbReference type="NCBI Taxonomy" id="644220"/>
    <lineage>
        <taxon>Bacteria</taxon>
        <taxon>Pseudomonadati</taxon>
        <taxon>Pseudomonadota</taxon>
        <taxon>Gammaproteobacteria</taxon>
        <taxon>Lysobacterales</taxon>
        <taxon>Marinicellaceae</taxon>
        <taxon>Marinicella</taxon>
    </lineage>
</organism>
<reference evidence="5 6" key="1">
    <citation type="submission" date="2019-03" db="EMBL/GenBank/DDBJ databases">
        <title>Genomic Encyclopedia of Type Strains, Phase IV (KMG-IV): sequencing the most valuable type-strain genomes for metagenomic binning, comparative biology and taxonomic classification.</title>
        <authorList>
            <person name="Goeker M."/>
        </authorList>
    </citation>
    <scope>NUCLEOTIDE SEQUENCE [LARGE SCALE GENOMIC DNA]</scope>
    <source>
        <strain evidence="5 6">DSM 25488</strain>
    </source>
</reference>
<dbReference type="InterPro" id="IPR002818">
    <property type="entry name" value="DJ-1/PfpI"/>
</dbReference>
<evidence type="ECO:0000259" key="4">
    <source>
        <dbReference type="PROSITE" id="PS01124"/>
    </source>
</evidence>
<accession>A0A4R6XSJ3</accession>
<proteinExistence type="predicted"/>
<dbReference type="CDD" id="cd03137">
    <property type="entry name" value="GATase1_AraC_1"/>
    <property type="match status" value="1"/>
</dbReference>